<name>A0AAV4WJ52_CAEEX</name>
<sequence length="320" mass="36137">MLMQSIYYRYHAEEQQQIVNMLREVNMRHEMQLRRDMAARNERPFSDDSMSSNVDQGSSDGLQHSWSSDDEDDGIVVLVSPEGDVPPSDQVDPDDTKELGNDYLEKSTSDYFEEFQSIFTVSPEKNIINTLTKECLKESAKSDTVNEETQTAVLNTEEDSLNMNKHTEITGNAKGIDTCAANSSIKNADDILKINEKALKIGDGNTVNNGPMNKVDVLPITKDNHTVKSQMTSPDLPKESNSSHNNLNYKNSEFALAQPELKNSTANNNSLYAKCVETFPAFIKGNKIMWLKQDRMKMFHSKEIFIQLLHVLLIPHSLKL</sequence>
<dbReference type="Proteomes" id="UP001054945">
    <property type="component" value="Unassembled WGS sequence"/>
</dbReference>
<dbReference type="AlphaFoldDB" id="A0AAV4WJ52"/>
<feature type="compositionally biased region" description="Polar residues" evidence="1">
    <location>
        <begin position="48"/>
        <end position="66"/>
    </location>
</feature>
<keyword evidence="3" id="KW-1185">Reference proteome</keyword>
<organism evidence="2 3">
    <name type="scientific">Caerostris extrusa</name>
    <name type="common">Bark spider</name>
    <name type="synonym">Caerostris bankana</name>
    <dbReference type="NCBI Taxonomy" id="172846"/>
    <lineage>
        <taxon>Eukaryota</taxon>
        <taxon>Metazoa</taxon>
        <taxon>Ecdysozoa</taxon>
        <taxon>Arthropoda</taxon>
        <taxon>Chelicerata</taxon>
        <taxon>Arachnida</taxon>
        <taxon>Araneae</taxon>
        <taxon>Araneomorphae</taxon>
        <taxon>Entelegynae</taxon>
        <taxon>Araneoidea</taxon>
        <taxon>Araneidae</taxon>
        <taxon>Caerostris</taxon>
    </lineage>
</organism>
<accession>A0AAV4WJ52</accession>
<dbReference type="EMBL" id="BPLR01016267">
    <property type="protein sequence ID" value="GIY82662.1"/>
    <property type="molecule type" value="Genomic_DNA"/>
</dbReference>
<comment type="caution">
    <text evidence="2">The sequence shown here is derived from an EMBL/GenBank/DDBJ whole genome shotgun (WGS) entry which is preliminary data.</text>
</comment>
<evidence type="ECO:0000256" key="1">
    <source>
        <dbReference type="SAM" id="MobiDB-lite"/>
    </source>
</evidence>
<evidence type="ECO:0000313" key="3">
    <source>
        <dbReference type="Proteomes" id="UP001054945"/>
    </source>
</evidence>
<gene>
    <name evidence="2" type="ORF">CEXT_508431</name>
</gene>
<proteinExistence type="predicted"/>
<reference evidence="2 3" key="1">
    <citation type="submission" date="2021-06" db="EMBL/GenBank/DDBJ databases">
        <title>Caerostris extrusa draft genome.</title>
        <authorList>
            <person name="Kono N."/>
            <person name="Arakawa K."/>
        </authorList>
    </citation>
    <scope>NUCLEOTIDE SEQUENCE [LARGE SCALE GENOMIC DNA]</scope>
</reference>
<protein>
    <submittedName>
        <fullName evidence="2">Uncharacterized protein</fullName>
    </submittedName>
</protein>
<evidence type="ECO:0000313" key="2">
    <source>
        <dbReference type="EMBL" id="GIY82662.1"/>
    </source>
</evidence>
<feature type="region of interest" description="Disordered" evidence="1">
    <location>
        <begin position="42"/>
        <end position="101"/>
    </location>
</feature>